<dbReference type="InterPro" id="IPR029787">
    <property type="entry name" value="Nucleotide_cyclase"/>
</dbReference>
<dbReference type="PANTHER" id="PTHR45138:SF9">
    <property type="entry name" value="DIGUANYLATE CYCLASE DGCM-RELATED"/>
    <property type="match status" value="1"/>
</dbReference>
<dbReference type="AlphaFoldDB" id="A0A1V0B714"/>
<dbReference type="SUPFAM" id="SSF55073">
    <property type="entry name" value="Nucleotide cyclase"/>
    <property type="match status" value="1"/>
</dbReference>
<dbReference type="InterPro" id="IPR000160">
    <property type="entry name" value="GGDEF_dom"/>
</dbReference>
<keyword evidence="8" id="KW-1185">Reference proteome</keyword>
<dbReference type="STRING" id="1931241.BVH74_13525"/>
<comment type="subcellular location">
    <subcellularLocation>
        <location evidence="2">Cell inner membrane</location>
    </subcellularLocation>
</comment>
<sequence>MLDIKTLMLVLALATVVSVVGLLIASLLNRQVLAIRYWAAGLACFFTGLFLQVASPPLPLWLSAVAITQAYFVIWWGTRCYRFSQRLPRFWLVMMLIGLAQGLTFFILSDSLRWSIVFHSSVAVVMCGLTIRELWKLNLGQPLLPLFWTLLWGVHGLVYLRRTLLYLFDSHYSQVTSFEQAIEIEALNYLEGTVFLYGFSLMCVILTTLRLQQALRRQATRDPLTDLLNRRAFEEAALNALALGRRGQRPLTLLLMDLDKFKSINDQHGHKTGDQVLGAFAEHLHAHARTADLICRFGGEEFVVLLPDTDRDQAQSMAERIRRSWAEVVLDTPNGPLATTVSIGLAQTCHDPAETLYSLLEQADQALYRAKQNGRNRTEQADGLRLSALEGAIV</sequence>
<organism evidence="7 8">
    <name type="scientific">Halopseudomonas phragmitis</name>
    <dbReference type="NCBI Taxonomy" id="1931241"/>
    <lineage>
        <taxon>Bacteria</taxon>
        <taxon>Pseudomonadati</taxon>
        <taxon>Pseudomonadota</taxon>
        <taxon>Gammaproteobacteria</taxon>
        <taxon>Pseudomonadales</taxon>
        <taxon>Pseudomonadaceae</taxon>
        <taxon>Halopseudomonas</taxon>
    </lineage>
</organism>
<evidence type="ECO:0000256" key="5">
    <source>
        <dbReference type="SAM" id="Phobius"/>
    </source>
</evidence>
<dbReference type="RefSeq" id="WP_080050574.1">
    <property type="nucleotide sequence ID" value="NZ_CP020100.1"/>
</dbReference>
<feature type="transmembrane region" description="Helical" evidence="5">
    <location>
        <begin position="6"/>
        <end position="28"/>
    </location>
</feature>
<evidence type="ECO:0000313" key="7">
    <source>
        <dbReference type="EMBL" id="AQZ95707.1"/>
    </source>
</evidence>
<dbReference type="Gene3D" id="3.30.70.270">
    <property type="match status" value="1"/>
</dbReference>
<dbReference type="NCBIfam" id="TIGR00254">
    <property type="entry name" value="GGDEF"/>
    <property type="match status" value="1"/>
</dbReference>
<accession>A0A1V0B714</accession>
<dbReference type="InterPro" id="IPR050469">
    <property type="entry name" value="Diguanylate_Cyclase"/>
</dbReference>
<dbReference type="InterPro" id="IPR043128">
    <property type="entry name" value="Rev_trsase/Diguanyl_cyclase"/>
</dbReference>
<dbReference type="EC" id="2.7.7.65" evidence="3"/>
<dbReference type="EMBL" id="CP020100">
    <property type="protein sequence ID" value="AQZ95707.1"/>
    <property type="molecule type" value="Genomic_DNA"/>
</dbReference>
<comment type="catalytic activity">
    <reaction evidence="4">
        <text>2 GTP = 3',3'-c-di-GMP + 2 diphosphate</text>
        <dbReference type="Rhea" id="RHEA:24898"/>
        <dbReference type="ChEBI" id="CHEBI:33019"/>
        <dbReference type="ChEBI" id="CHEBI:37565"/>
        <dbReference type="ChEBI" id="CHEBI:58805"/>
        <dbReference type="EC" id="2.7.7.65"/>
    </reaction>
</comment>
<dbReference type="Proteomes" id="UP000243488">
    <property type="component" value="Chromosome"/>
</dbReference>
<keyword evidence="5" id="KW-0472">Membrane</keyword>
<evidence type="ECO:0000259" key="6">
    <source>
        <dbReference type="PROSITE" id="PS50887"/>
    </source>
</evidence>
<dbReference type="Pfam" id="PF00990">
    <property type="entry name" value="GGDEF"/>
    <property type="match status" value="1"/>
</dbReference>
<feature type="transmembrane region" description="Helical" evidence="5">
    <location>
        <begin position="90"/>
        <end position="108"/>
    </location>
</feature>
<feature type="transmembrane region" description="Helical" evidence="5">
    <location>
        <begin position="60"/>
        <end position="78"/>
    </location>
</feature>
<comment type="cofactor">
    <cofactor evidence="1">
        <name>Mg(2+)</name>
        <dbReference type="ChEBI" id="CHEBI:18420"/>
    </cofactor>
</comment>
<dbReference type="GO" id="GO:1902201">
    <property type="term" value="P:negative regulation of bacterial-type flagellum-dependent cell motility"/>
    <property type="evidence" value="ECO:0007669"/>
    <property type="project" value="TreeGrafter"/>
</dbReference>
<name>A0A1V0B714_9GAMM</name>
<feature type="transmembrane region" description="Helical" evidence="5">
    <location>
        <begin position="143"/>
        <end position="160"/>
    </location>
</feature>
<evidence type="ECO:0000256" key="2">
    <source>
        <dbReference type="ARBA" id="ARBA00004533"/>
    </source>
</evidence>
<protein>
    <recommendedName>
        <fullName evidence="3">diguanylate cyclase</fullName>
        <ecNumber evidence="3">2.7.7.65</ecNumber>
    </recommendedName>
</protein>
<feature type="transmembrane region" description="Helical" evidence="5">
    <location>
        <begin position="194"/>
        <end position="211"/>
    </location>
</feature>
<evidence type="ECO:0000313" key="8">
    <source>
        <dbReference type="Proteomes" id="UP000243488"/>
    </source>
</evidence>
<evidence type="ECO:0000256" key="1">
    <source>
        <dbReference type="ARBA" id="ARBA00001946"/>
    </source>
</evidence>
<dbReference type="CDD" id="cd01949">
    <property type="entry name" value="GGDEF"/>
    <property type="match status" value="1"/>
</dbReference>
<reference evidence="7 8" key="1">
    <citation type="submission" date="2017-03" db="EMBL/GenBank/DDBJ databases">
        <title>Complete genome sequence of the novel DNRA strain Pseudomonas sp. S-6-2 isolated from Chinese polluted river sediment. Journal of Biotechnology.</title>
        <authorList>
            <person name="Li J."/>
            <person name="Xiang F."/>
            <person name="Wang L."/>
            <person name="Xi L."/>
            <person name="Liu J."/>
        </authorList>
    </citation>
    <scope>NUCLEOTIDE SEQUENCE [LARGE SCALE GENOMIC DNA]</scope>
    <source>
        <strain evidence="7 8">S-6-2</strain>
    </source>
</reference>
<dbReference type="PANTHER" id="PTHR45138">
    <property type="entry name" value="REGULATORY COMPONENTS OF SENSORY TRANSDUCTION SYSTEM"/>
    <property type="match status" value="1"/>
</dbReference>
<evidence type="ECO:0000256" key="4">
    <source>
        <dbReference type="ARBA" id="ARBA00034247"/>
    </source>
</evidence>
<proteinExistence type="predicted"/>
<feature type="domain" description="GGDEF" evidence="6">
    <location>
        <begin position="249"/>
        <end position="383"/>
    </location>
</feature>
<dbReference type="GO" id="GO:0043709">
    <property type="term" value="P:cell adhesion involved in single-species biofilm formation"/>
    <property type="evidence" value="ECO:0007669"/>
    <property type="project" value="TreeGrafter"/>
</dbReference>
<dbReference type="FunFam" id="3.30.70.270:FF:000001">
    <property type="entry name" value="Diguanylate cyclase domain protein"/>
    <property type="match status" value="1"/>
</dbReference>
<dbReference type="SMART" id="SM00267">
    <property type="entry name" value="GGDEF"/>
    <property type="match status" value="1"/>
</dbReference>
<dbReference type="KEGG" id="ppha:BVH74_13525"/>
<evidence type="ECO:0000256" key="3">
    <source>
        <dbReference type="ARBA" id="ARBA00012528"/>
    </source>
</evidence>
<dbReference type="PROSITE" id="PS50887">
    <property type="entry name" value="GGDEF"/>
    <property type="match status" value="1"/>
</dbReference>
<dbReference type="GO" id="GO:0005886">
    <property type="term" value="C:plasma membrane"/>
    <property type="evidence" value="ECO:0007669"/>
    <property type="project" value="UniProtKB-SubCell"/>
</dbReference>
<keyword evidence="5" id="KW-0812">Transmembrane</keyword>
<dbReference type="GO" id="GO:0052621">
    <property type="term" value="F:diguanylate cyclase activity"/>
    <property type="evidence" value="ECO:0007669"/>
    <property type="project" value="UniProtKB-EC"/>
</dbReference>
<keyword evidence="5" id="KW-1133">Transmembrane helix</keyword>
<gene>
    <name evidence="7" type="ORF">BVH74_13525</name>
</gene>
<feature type="transmembrane region" description="Helical" evidence="5">
    <location>
        <begin position="35"/>
        <end position="54"/>
    </location>
</feature>